<feature type="compositionally biased region" description="Polar residues" evidence="1">
    <location>
        <begin position="280"/>
        <end position="301"/>
    </location>
</feature>
<dbReference type="InterPro" id="IPR040256">
    <property type="entry name" value="At4g02000-like"/>
</dbReference>
<gene>
    <name evidence="3" type="ORF">SO802_009640</name>
</gene>
<evidence type="ECO:0000313" key="3">
    <source>
        <dbReference type="EMBL" id="KAL0008138.1"/>
    </source>
</evidence>
<evidence type="ECO:0000259" key="2">
    <source>
        <dbReference type="Pfam" id="PF14392"/>
    </source>
</evidence>
<organism evidence="3 4">
    <name type="scientific">Lithocarpus litseifolius</name>
    <dbReference type="NCBI Taxonomy" id="425828"/>
    <lineage>
        <taxon>Eukaryota</taxon>
        <taxon>Viridiplantae</taxon>
        <taxon>Streptophyta</taxon>
        <taxon>Embryophyta</taxon>
        <taxon>Tracheophyta</taxon>
        <taxon>Spermatophyta</taxon>
        <taxon>Magnoliopsida</taxon>
        <taxon>eudicotyledons</taxon>
        <taxon>Gunneridae</taxon>
        <taxon>Pentapetalae</taxon>
        <taxon>rosids</taxon>
        <taxon>fabids</taxon>
        <taxon>Fagales</taxon>
        <taxon>Fagaceae</taxon>
        <taxon>Lithocarpus</taxon>
    </lineage>
</organism>
<name>A0AAW2DEW3_9ROSI</name>
<dbReference type="PANTHER" id="PTHR31286:SF167">
    <property type="entry name" value="OS09G0268800 PROTEIN"/>
    <property type="match status" value="1"/>
</dbReference>
<evidence type="ECO:0000256" key="1">
    <source>
        <dbReference type="SAM" id="MobiDB-lite"/>
    </source>
</evidence>
<dbReference type="EMBL" id="JAZDWU010000003">
    <property type="protein sequence ID" value="KAL0008138.1"/>
    <property type="molecule type" value="Genomic_DNA"/>
</dbReference>
<sequence>MDELTNHCNGLSLSDREGPTFDLKEEMAMPEFIIAAKIFTRRALNMKAIASTFQPLWRSKNGFKLEVETILENEPWSFDKHLMVLQCYDKDRPVKDLQFNQTSFWVQVHDIPVRFMNQKVAEGICNKVGMVIKKSEAEGEGGSFMRVRVRMDITISLSRGRMVSLGKGNELWVSFRYERLPNICYWCGCLNHDDRDCEEWLESEGSLKVEDQQYGSWLRAAPVDRTRKNLVTVPGLFKKKKGVSSTLESPATPRKAQAHTMTVQPPRNGSSEVEKVQPEPSMSHSMGSVTKGQNNCSPDLAQQHTHTEPLENGSYDLRNNSPINEALNDLPPLFNPSLLHTQKETDTINTPTKSVHQDSFLSKLAEIDEGLSKLNARSTPNSEDTRDENSSHGSENHATLQPNSTGKQEKKHTQQQGTWKRVTNQAVLQSSKNSTSKENHSQQAATALHNYPQSSSLAMPAITSLQ</sequence>
<protein>
    <recommendedName>
        <fullName evidence="2">Zinc knuckle CX2CX4HX4C domain-containing protein</fullName>
    </recommendedName>
</protein>
<feature type="compositionally biased region" description="Polar residues" evidence="1">
    <location>
        <begin position="441"/>
        <end position="466"/>
    </location>
</feature>
<evidence type="ECO:0000313" key="4">
    <source>
        <dbReference type="Proteomes" id="UP001459277"/>
    </source>
</evidence>
<feature type="domain" description="Zinc knuckle CX2CX4HX4C" evidence="2">
    <location>
        <begin position="151"/>
        <end position="198"/>
    </location>
</feature>
<proteinExistence type="predicted"/>
<dbReference type="InterPro" id="IPR025836">
    <property type="entry name" value="Zn_knuckle_CX2CX4HX4C"/>
</dbReference>
<dbReference type="Proteomes" id="UP001459277">
    <property type="component" value="Unassembled WGS sequence"/>
</dbReference>
<dbReference type="PANTHER" id="PTHR31286">
    <property type="entry name" value="GLYCINE-RICH CELL WALL STRUCTURAL PROTEIN 1.8-LIKE"/>
    <property type="match status" value="1"/>
</dbReference>
<keyword evidence="4" id="KW-1185">Reference proteome</keyword>
<feature type="region of interest" description="Disordered" evidence="1">
    <location>
        <begin position="310"/>
        <end position="329"/>
    </location>
</feature>
<comment type="caution">
    <text evidence="3">The sequence shown here is derived from an EMBL/GenBank/DDBJ whole genome shotgun (WGS) entry which is preliminary data.</text>
</comment>
<feature type="region of interest" description="Disordered" evidence="1">
    <location>
        <begin position="372"/>
        <end position="466"/>
    </location>
</feature>
<dbReference type="AlphaFoldDB" id="A0AAW2DEW3"/>
<feature type="compositionally biased region" description="Polar residues" evidence="1">
    <location>
        <begin position="259"/>
        <end position="271"/>
    </location>
</feature>
<feature type="compositionally biased region" description="Polar residues" evidence="1">
    <location>
        <begin position="391"/>
        <end position="406"/>
    </location>
</feature>
<feature type="compositionally biased region" description="Polar residues" evidence="1">
    <location>
        <begin position="414"/>
        <end position="434"/>
    </location>
</feature>
<reference evidence="3 4" key="1">
    <citation type="submission" date="2024-01" db="EMBL/GenBank/DDBJ databases">
        <title>A telomere-to-telomere, gap-free genome of sweet tea (Lithocarpus litseifolius).</title>
        <authorList>
            <person name="Zhou J."/>
        </authorList>
    </citation>
    <scope>NUCLEOTIDE SEQUENCE [LARGE SCALE GENOMIC DNA]</scope>
    <source>
        <strain evidence="3">Zhou-2022a</strain>
        <tissue evidence="3">Leaf</tissue>
    </source>
</reference>
<feature type="region of interest" description="Disordered" evidence="1">
    <location>
        <begin position="241"/>
        <end position="301"/>
    </location>
</feature>
<dbReference type="Pfam" id="PF14392">
    <property type="entry name" value="zf-CCHC_4"/>
    <property type="match status" value="1"/>
</dbReference>
<accession>A0AAW2DEW3</accession>